<dbReference type="EMBL" id="JACHFL010000002">
    <property type="protein sequence ID" value="MBB5362087.1"/>
    <property type="molecule type" value="Genomic_DNA"/>
</dbReference>
<keyword evidence="3" id="KW-1185">Reference proteome</keyword>
<sequence length="184" mass="21164">MPSPAKPKKKTDSSGAKPQNDKRVKHDWSAIRREYIRGEDTVTLASLADRDGAPSERQLERRCAAEDWPELRLQMRREIDGKLRQLDLDLKTEVRMRQARVGKSFIRLAEDALEYQRPESLDPIDIARFAKIGAELERKSLGMEEVNIKIGRIKSPDDLDKHSEAELWQLAGMLPPDENEDDDF</sequence>
<organism evidence="2 3">
    <name type="scientific">Deinococcus humi</name>
    <dbReference type="NCBI Taxonomy" id="662880"/>
    <lineage>
        <taxon>Bacteria</taxon>
        <taxon>Thermotogati</taxon>
        <taxon>Deinococcota</taxon>
        <taxon>Deinococci</taxon>
        <taxon>Deinococcales</taxon>
        <taxon>Deinococcaceae</taxon>
        <taxon>Deinococcus</taxon>
    </lineage>
</organism>
<feature type="region of interest" description="Disordered" evidence="1">
    <location>
        <begin position="1"/>
        <end position="27"/>
    </location>
</feature>
<gene>
    <name evidence="2" type="ORF">HNQ08_001172</name>
</gene>
<dbReference type="RefSeq" id="WP_184128307.1">
    <property type="nucleotide sequence ID" value="NZ_JACHFL010000002.1"/>
</dbReference>
<protein>
    <recommendedName>
        <fullName evidence="4">Terminase small subunit</fullName>
    </recommendedName>
</protein>
<dbReference type="Proteomes" id="UP000552709">
    <property type="component" value="Unassembled WGS sequence"/>
</dbReference>
<evidence type="ECO:0000256" key="1">
    <source>
        <dbReference type="SAM" id="MobiDB-lite"/>
    </source>
</evidence>
<dbReference type="AlphaFoldDB" id="A0A7W8NFL5"/>
<evidence type="ECO:0008006" key="4">
    <source>
        <dbReference type="Google" id="ProtNLM"/>
    </source>
</evidence>
<evidence type="ECO:0000313" key="2">
    <source>
        <dbReference type="EMBL" id="MBB5362087.1"/>
    </source>
</evidence>
<reference evidence="2 3" key="1">
    <citation type="submission" date="2020-08" db="EMBL/GenBank/DDBJ databases">
        <title>Genomic Encyclopedia of Type Strains, Phase IV (KMG-IV): sequencing the most valuable type-strain genomes for metagenomic binning, comparative biology and taxonomic classification.</title>
        <authorList>
            <person name="Goeker M."/>
        </authorList>
    </citation>
    <scope>NUCLEOTIDE SEQUENCE [LARGE SCALE GENOMIC DNA]</scope>
    <source>
        <strain evidence="2 3">DSM 27939</strain>
    </source>
</reference>
<proteinExistence type="predicted"/>
<evidence type="ECO:0000313" key="3">
    <source>
        <dbReference type="Proteomes" id="UP000552709"/>
    </source>
</evidence>
<comment type="caution">
    <text evidence="2">The sequence shown here is derived from an EMBL/GenBank/DDBJ whole genome shotgun (WGS) entry which is preliminary data.</text>
</comment>
<name>A0A7W8NFL5_9DEIO</name>
<accession>A0A7W8NFL5</accession>